<dbReference type="SUPFAM" id="SSF81321">
    <property type="entry name" value="Family A G protein-coupled receptor-like"/>
    <property type="match status" value="1"/>
</dbReference>
<dbReference type="PANTHER" id="PTHR22945:SF90">
    <property type="entry name" value="G_PROTEIN_RECEP_F1_2 DOMAIN-CONTAINING PROTEIN"/>
    <property type="match status" value="1"/>
</dbReference>
<evidence type="ECO:0000256" key="1">
    <source>
        <dbReference type="ARBA" id="ARBA00004141"/>
    </source>
</evidence>
<keyword evidence="5 6" id="KW-0472">Membrane</keyword>
<evidence type="ECO:0000313" key="8">
    <source>
        <dbReference type="Proteomes" id="UP000005237"/>
    </source>
</evidence>
<reference evidence="8" key="1">
    <citation type="submission" date="2010-08" db="EMBL/GenBank/DDBJ databases">
        <authorList>
            <consortium name="Caenorhabditis japonica Sequencing Consortium"/>
            <person name="Wilson R.K."/>
        </authorList>
    </citation>
    <scope>NUCLEOTIDE SEQUENCE [LARGE SCALE GENOMIC DNA]</scope>
    <source>
        <strain evidence="8">DF5081</strain>
    </source>
</reference>
<evidence type="ECO:0000256" key="6">
    <source>
        <dbReference type="SAM" id="Phobius"/>
    </source>
</evidence>
<evidence type="ECO:0000256" key="5">
    <source>
        <dbReference type="ARBA" id="ARBA00023136"/>
    </source>
</evidence>
<reference evidence="7" key="2">
    <citation type="submission" date="2022-06" db="UniProtKB">
        <authorList>
            <consortium name="EnsemblMetazoa"/>
        </authorList>
    </citation>
    <scope>IDENTIFICATION</scope>
    <source>
        <strain evidence="7">DF5081</strain>
    </source>
</reference>
<dbReference type="Proteomes" id="UP000005237">
    <property type="component" value="Unassembled WGS sequence"/>
</dbReference>
<name>A0A8R1IJP2_CAEJA</name>
<evidence type="ECO:0000256" key="4">
    <source>
        <dbReference type="ARBA" id="ARBA00022989"/>
    </source>
</evidence>
<dbReference type="Pfam" id="PF10317">
    <property type="entry name" value="7TM_GPCR_Srd"/>
    <property type="match status" value="1"/>
</dbReference>
<dbReference type="EnsemblMetazoa" id="CJA32725.1">
    <property type="protein sequence ID" value="CJA32725.1"/>
    <property type="gene ID" value="WBGene00208572"/>
</dbReference>
<dbReference type="GO" id="GO:0016020">
    <property type="term" value="C:membrane"/>
    <property type="evidence" value="ECO:0007669"/>
    <property type="project" value="UniProtKB-SubCell"/>
</dbReference>
<feature type="transmembrane region" description="Helical" evidence="6">
    <location>
        <begin position="14"/>
        <end position="32"/>
    </location>
</feature>
<keyword evidence="3 6" id="KW-0812">Transmembrane</keyword>
<organism evidence="7 8">
    <name type="scientific">Caenorhabditis japonica</name>
    <dbReference type="NCBI Taxonomy" id="281687"/>
    <lineage>
        <taxon>Eukaryota</taxon>
        <taxon>Metazoa</taxon>
        <taxon>Ecdysozoa</taxon>
        <taxon>Nematoda</taxon>
        <taxon>Chromadorea</taxon>
        <taxon>Rhabditida</taxon>
        <taxon>Rhabditina</taxon>
        <taxon>Rhabditomorpha</taxon>
        <taxon>Rhabditoidea</taxon>
        <taxon>Rhabditidae</taxon>
        <taxon>Peloderinae</taxon>
        <taxon>Caenorhabditis</taxon>
    </lineage>
</organism>
<dbReference type="InterPro" id="IPR019421">
    <property type="entry name" value="7TM_GPCR_serpentine_rcpt_Srd"/>
</dbReference>
<keyword evidence="4 6" id="KW-1133">Transmembrane helix</keyword>
<dbReference type="AlphaFoldDB" id="A0A8R1IJP2"/>
<dbReference type="PANTHER" id="PTHR22945">
    <property type="entry name" value="SERPENTINE RECEPTOR, CLASS D DELTA"/>
    <property type="match status" value="1"/>
</dbReference>
<comment type="subcellular location">
    <subcellularLocation>
        <location evidence="1">Membrane</location>
        <topology evidence="1">Multi-pass membrane protein</topology>
    </subcellularLocation>
</comment>
<protein>
    <recommendedName>
        <fullName evidence="9">G_PROTEIN_RECEP_F1_2 domain-containing protein</fullName>
    </recommendedName>
</protein>
<evidence type="ECO:0000313" key="7">
    <source>
        <dbReference type="EnsemblMetazoa" id="CJA32725.1"/>
    </source>
</evidence>
<evidence type="ECO:0008006" key="9">
    <source>
        <dbReference type="Google" id="ProtNLM"/>
    </source>
</evidence>
<keyword evidence="8" id="KW-1185">Reference proteome</keyword>
<comment type="similarity">
    <text evidence="2">Belongs to the nematode receptor-like protein srd family.</text>
</comment>
<feature type="transmembrane region" description="Helical" evidence="6">
    <location>
        <begin position="44"/>
        <end position="62"/>
    </location>
</feature>
<proteinExistence type="inferred from homology"/>
<evidence type="ECO:0000256" key="2">
    <source>
        <dbReference type="ARBA" id="ARBA00009166"/>
    </source>
</evidence>
<dbReference type="InterPro" id="IPR050920">
    <property type="entry name" value="Nematode_rcpt-like_delta"/>
</dbReference>
<sequence length="92" mass="10217">MLDLLTFVSITHDVVAAIGMSFNLLLIYLTLFQTPRVMRSYSTLIANFAITDFCACFFDLFVQQRLIPAGLTLGYVFNGPCKYIGTNACYAG</sequence>
<accession>A0A8R1IJP2</accession>
<evidence type="ECO:0000256" key="3">
    <source>
        <dbReference type="ARBA" id="ARBA00022692"/>
    </source>
</evidence>